<keyword evidence="14 16" id="KW-0486">Methionine biosynthesis</keyword>
<keyword evidence="19" id="KW-1185">Reference proteome</keyword>
<comment type="caution">
    <text evidence="16">Lacks conserved residue(s) required for the propagation of feature annotation.</text>
</comment>
<feature type="binding site" evidence="16">
    <location>
        <begin position="160"/>
        <end position="161"/>
    </location>
    <ligand>
        <name>NADP(+)</name>
        <dbReference type="ChEBI" id="CHEBI:58349"/>
    </ligand>
</feature>
<evidence type="ECO:0000256" key="3">
    <source>
        <dbReference type="ARBA" id="ARBA00005076"/>
    </source>
</evidence>
<evidence type="ECO:0000256" key="12">
    <source>
        <dbReference type="ARBA" id="ARBA00023002"/>
    </source>
</evidence>
<dbReference type="Gene3D" id="3.30.360.10">
    <property type="entry name" value="Dihydrodipicolinate Reductase, domain 2"/>
    <property type="match status" value="1"/>
</dbReference>
<dbReference type="InterPro" id="IPR036291">
    <property type="entry name" value="NAD(P)-bd_dom_sf"/>
</dbReference>
<dbReference type="InterPro" id="IPR005986">
    <property type="entry name" value="Asp_semialdehyde_DH_beta"/>
</dbReference>
<dbReference type="PROSITE" id="PS01103">
    <property type="entry name" value="ASD"/>
    <property type="match status" value="1"/>
</dbReference>
<comment type="similarity">
    <text evidence="5 16">Belongs to the aspartate-semialdehyde dehydrogenase family.</text>
</comment>
<feature type="binding site" evidence="16">
    <location>
        <position position="100"/>
    </location>
    <ligand>
        <name>phosphate</name>
        <dbReference type="ChEBI" id="CHEBI:43474"/>
    </ligand>
</feature>
<evidence type="ECO:0000259" key="17">
    <source>
        <dbReference type="SMART" id="SM00859"/>
    </source>
</evidence>
<dbReference type="HAMAP" id="MF_02121">
    <property type="entry name" value="ASADH"/>
    <property type="match status" value="1"/>
</dbReference>
<dbReference type="PANTHER" id="PTHR46278">
    <property type="entry name" value="DEHYDROGENASE, PUTATIVE-RELATED"/>
    <property type="match status" value="1"/>
</dbReference>
<name>A0ABW5D865_9BACT</name>
<evidence type="ECO:0000256" key="9">
    <source>
        <dbReference type="ARBA" id="ARBA00022697"/>
    </source>
</evidence>
<dbReference type="RefSeq" id="WP_386820219.1">
    <property type="nucleotide sequence ID" value="NZ_JBHUIT010000017.1"/>
</dbReference>
<evidence type="ECO:0000256" key="8">
    <source>
        <dbReference type="ARBA" id="ARBA00022605"/>
    </source>
</evidence>
<evidence type="ECO:0000256" key="15">
    <source>
        <dbReference type="ARBA" id="ARBA00047891"/>
    </source>
</evidence>
<dbReference type="InterPro" id="IPR012280">
    <property type="entry name" value="Semialdhyde_DH_dimer_dom"/>
</dbReference>
<dbReference type="PIRSF" id="PIRSF000148">
    <property type="entry name" value="ASA_dh"/>
    <property type="match status" value="1"/>
</dbReference>
<dbReference type="InterPro" id="IPR000534">
    <property type="entry name" value="Semialdehyde_DH_NAD-bd"/>
</dbReference>
<evidence type="ECO:0000256" key="14">
    <source>
        <dbReference type="ARBA" id="ARBA00023167"/>
    </source>
</evidence>
<evidence type="ECO:0000256" key="16">
    <source>
        <dbReference type="HAMAP-Rule" id="MF_02121"/>
    </source>
</evidence>
<dbReference type="InterPro" id="IPR012080">
    <property type="entry name" value="Asp_semialdehyde_DH"/>
</dbReference>
<dbReference type="GO" id="GO:0004073">
    <property type="term" value="F:aspartate-semialdehyde dehydrogenase activity"/>
    <property type="evidence" value="ECO:0007669"/>
    <property type="project" value="UniProtKB-EC"/>
</dbReference>
<dbReference type="NCBIfam" id="NF011456">
    <property type="entry name" value="PRK14874.1"/>
    <property type="match status" value="1"/>
</dbReference>
<dbReference type="CDD" id="cd18131">
    <property type="entry name" value="ASADH_C_bac_euk_like"/>
    <property type="match status" value="1"/>
</dbReference>
<dbReference type="SUPFAM" id="SSF51735">
    <property type="entry name" value="NAD(P)-binding Rossmann-fold domains"/>
    <property type="match status" value="1"/>
</dbReference>
<protein>
    <recommendedName>
        <fullName evidence="7 16">Aspartate-semialdehyde dehydrogenase</fullName>
        <shortName evidence="16">ASA dehydrogenase</shortName>
        <shortName evidence="16">ASADH</shortName>
        <ecNumber evidence="7 16">1.2.1.11</ecNumber>
    </recommendedName>
    <alternativeName>
        <fullName evidence="16">Aspartate-beta-semialdehyde dehydrogenase</fullName>
    </alternativeName>
</protein>
<dbReference type="SUPFAM" id="SSF55347">
    <property type="entry name" value="Glyceraldehyde-3-phosphate dehydrogenase-like, C-terminal domain"/>
    <property type="match status" value="1"/>
</dbReference>
<evidence type="ECO:0000256" key="11">
    <source>
        <dbReference type="ARBA" id="ARBA00022915"/>
    </source>
</evidence>
<proteinExistence type="inferred from homology"/>
<comment type="pathway">
    <text evidence="4 16">Amino-acid biosynthesis; L-threonine biosynthesis; L-threonine from L-aspartate: step 2/5.</text>
</comment>
<dbReference type="InterPro" id="IPR000319">
    <property type="entry name" value="Asp-semialdehyde_DH_CS"/>
</dbReference>
<comment type="pathway">
    <text evidence="2 16">Amino-acid biosynthesis; L-methionine biosynthesis via de novo pathway; L-homoserine from L-aspartate: step 2/3.</text>
</comment>
<keyword evidence="12 16" id="KW-0560">Oxidoreductase</keyword>
<keyword evidence="9 16" id="KW-0791">Threonine biosynthesis</keyword>
<evidence type="ECO:0000256" key="10">
    <source>
        <dbReference type="ARBA" id="ARBA00022857"/>
    </source>
</evidence>
<reference evidence="19" key="1">
    <citation type="journal article" date="2019" name="Int. J. Syst. Evol. Microbiol.">
        <title>The Global Catalogue of Microorganisms (GCM) 10K type strain sequencing project: providing services to taxonomists for standard genome sequencing and annotation.</title>
        <authorList>
            <consortium name="The Broad Institute Genomics Platform"/>
            <consortium name="The Broad Institute Genome Sequencing Center for Infectious Disease"/>
            <person name="Wu L."/>
            <person name="Ma J."/>
        </authorList>
    </citation>
    <scope>NUCLEOTIDE SEQUENCE [LARGE SCALE GENOMIC DNA]</scope>
    <source>
        <strain evidence="19">CGMCC 4.7106</strain>
    </source>
</reference>
<dbReference type="CDD" id="cd02316">
    <property type="entry name" value="VcASADH2_like_N"/>
    <property type="match status" value="1"/>
</dbReference>
<feature type="binding site" evidence="16">
    <location>
        <position position="316"/>
    </location>
    <ligand>
        <name>NADP(+)</name>
        <dbReference type="ChEBI" id="CHEBI:58349"/>
    </ligand>
</feature>
<dbReference type="Pfam" id="PF01118">
    <property type="entry name" value="Semialdhyde_dh"/>
    <property type="match status" value="1"/>
</dbReference>
<comment type="pathway">
    <text evidence="3 16">Amino-acid biosynthesis; L-lysine biosynthesis via DAP pathway; (S)-tetrahydrodipicolinate from L-aspartate: step 2/4.</text>
</comment>
<evidence type="ECO:0000256" key="4">
    <source>
        <dbReference type="ARBA" id="ARBA00005097"/>
    </source>
</evidence>
<dbReference type="Pfam" id="PF02774">
    <property type="entry name" value="Semialdhyde_dhC"/>
    <property type="match status" value="1"/>
</dbReference>
<feature type="binding site" evidence="16">
    <location>
        <begin position="12"/>
        <end position="15"/>
    </location>
    <ligand>
        <name>NADP(+)</name>
        <dbReference type="ChEBI" id="CHEBI:58349"/>
    </ligand>
</feature>
<comment type="function">
    <text evidence="1 16">Catalyzes the NADPH-dependent formation of L-aspartate-semialdehyde (L-ASA) by the reductive dephosphorylation of L-aspartyl-4-phosphate.</text>
</comment>
<keyword evidence="13 16" id="KW-0457">Lysine biosynthesis</keyword>
<dbReference type="EC" id="1.2.1.11" evidence="7 16"/>
<comment type="subunit">
    <text evidence="6 16">Homodimer.</text>
</comment>
<evidence type="ECO:0000313" key="19">
    <source>
        <dbReference type="Proteomes" id="UP001597375"/>
    </source>
</evidence>
<dbReference type="EMBL" id="JBHUIT010000017">
    <property type="protein sequence ID" value="MFD2256931.1"/>
    <property type="molecule type" value="Genomic_DNA"/>
</dbReference>
<sequence>MKLPHVAIVGATGAVGVEMLLCLEQRNFQLGELTLLASARSAGKKMKFRGEEIVVKELTHDAFEGIDIALFSAGGGISLEFAPSAAAAGAVVIDNSSAFRMEEGVPLVVPEINPEAAKDRPKGIIANPNCTTIISLMALAPLHEKFVLKSVIASSYQAVSGSGAQGIIELEEQVKAIATGQEFTPRVYPRQIAFNVIPQVDSFTDNGYTKEEMKMANEGRKILGHDTLKVSCTCVRVPVYRSHSVSITAQFEQEPELDKARAAYDGKAGVHVVDDPSQMIFPVPLDTTGKDDCLVGRIRKSLVLDNALDIWVVGDQVRKGAALNAVQIAEIL</sequence>
<evidence type="ECO:0000256" key="7">
    <source>
        <dbReference type="ARBA" id="ARBA00013120"/>
    </source>
</evidence>
<accession>A0ABW5D865</accession>
<gene>
    <name evidence="16" type="primary">asd</name>
    <name evidence="18" type="ORF">ACFSSA_09605</name>
</gene>
<keyword evidence="10 16" id="KW-0521">NADP</keyword>
<evidence type="ECO:0000313" key="18">
    <source>
        <dbReference type="EMBL" id="MFD2256931.1"/>
    </source>
</evidence>
<dbReference type="PANTHER" id="PTHR46278:SF2">
    <property type="entry name" value="ASPARTATE-SEMIALDEHYDE DEHYDROGENASE"/>
    <property type="match status" value="1"/>
</dbReference>
<dbReference type="Gene3D" id="3.40.50.720">
    <property type="entry name" value="NAD(P)-binding Rossmann-like Domain"/>
    <property type="match status" value="1"/>
</dbReference>
<dbReference type="SMART" id="SM00859">
    <property type="entry name" value="Semialdhyde_dh"/>
    <property type="match status" value="1"/>
</dbReference>
<dbReference type="Proteomes" id="UP001597375">
    <property type="component" value="Unassembled WGS sequence"/>
</dbReference>
<feature type="active site" description="Proton acceptor" evidence="16">
    <location>
        <position position="243"/>
    </location>
</feature>
<feature type="binding site" evidence="16">
    <location>
        <begin position="40"/>
        <end position="41"/>
    </location>
    <ligand>
        <name>NADP(+)</name>
        <dbReference type="ChEBI" id="CHEBI:58349"/>
    </ligand>
</feature>
<feature type="domain" description="Semialdehyde dehydrogenase NAD-binding" evidence="17">
    <location>
        <begin position="5"/>
        <end position="120"/>
    </location>
</feature>
<evidence type="ECO:0000256" key="6">
    <source>
        <dbReference type="ARBA" id="ARBA00011738"/>
    </source>
</evidence>
<feature type="binding site" evidence="16">
    <location>
        <position position="236"/>
    </location>
    <ligand>
        <name>substrate</name>
    </ligand>
</feature>
<comment type="caution">
    <text evidence="18">The sequence shown here is derived from an EMBL/GenBank/DDBJ whole genome shotgun (WGS) entry which is preliminary data.</text>
</comment>
<evidence type="ECO:0000256" key="5">
    <source>
        <dbReference type="ARBA" id="ARBA00010584"/>
    </source>
</evidence>
<feature type="active site" description="Acyl-thioester intermediate" evidence="16">
    <location>
        <position position="130"/>
    </location>
</feature>
<feature type="binding site" evidence="16">
    <location>
        <position position="157"/>
    </location>
    <ligand>
        <name>substrate</name>
    </ligand>
</feature>
<keyword evidence="8 16" id="KW-0028">Amino-acid biosynthesis</keyword>
<evidence type="ECO:0000256" key="13">
    <source>
        <dbReference type="ARBA" id="ARBA00023154"/>
    </source>
</evidence>
<comment type="catalytic activity">
    <reaction evidence="15 16">
        <text>L-aspartate 4-semialdehyde + phosphate + NADP(+) = 4-phospho-L-aspartate + NADPH + H(+)</text>
        <dbReference type="Rhea" id="RHEA:24284"/>
        <dbReference type="ChEBI" id="CHEBI:15378"/>
        <dbReference type="ChEBI" id="CHEBI:43474"/>
        <dbReference type="ChEBI" id="CHEBI:57535"/>
        <dbReference type="ChEBI" id="CHEBI:57783"/>
        <dbReference type="ChEBI" id="CHEBI:58349"/>
        <dbReference type="ChEBI" id="CHEBI:537519"/>
        <dbReference type="EC" id="1.2.1.11"/>
    </reaction>
</comment>
<keyword evidence="11 16" id="KW-0220">Diaminopimelate biosynthesis</keyword>
<organism evidence="18 19">
    <name type="scientific">Luteolibacter algae</name>
    <dbReference type="NCBI Taxonomy" id="454151"/>
    <lineage>
        <taxon>Bacteria</taxon>
        <taxon>Pseudomonadati</taxon>
        <taxon>Verrucomicrobiota</taxon>
        <taxon>Verrucomicrobiia</taxon>
        <taxon>Verrucomicrobiales</taxon>
        <taxon>Verrucomicrobiaceae</taxon>
        <taxon>Luteolibacter</taxon>
    </lineage>
</organism>
<evidence type="ECO:0000256" key="2">
    <source>
        <dbReference type="ARBA" id="ARBA00005021"/>
    </source>
</evidence>
<dbReference type="NCBIfam" id="TIGR01296">
    <property type="entry name" value="asd_B"/>
    <property type="match status" value="1"/>
</dbReference>
<evidence type="ECO:0000256" key="1">
    <source>
        <dbReference type="ARBA" id="ARBA00002492"/>
    </source>
</evidence>